<feature type="transmembrane region" description="Helical" evidence="1">
    <location>
        <begin position="66"/>
        <end position="85"/>
    </location>
</feature>
<evidence type="ECO:0000313" key="3">
    <source>
        <dbReference type="Proteomes" id="UP000283063"/>
    </source>
</evidence>
<reference evidence="2 3" key="1">
    <citation type="submission" date="2018-10" db="EMBL/GenBank/DDBJ databases">
        <title>Parasedimentitalea marina sp. nov., a psychrophilic bacterium isolated from deep seawater of the New Britain Trench.</title>
        <authorList>
            <person name="Cao J."/>
        </authorList>
    </citation>
    <scope>NUCLEOTIDE SEQUENCE [LARGE SCALE GENOMIC DNA]</scope>
    <source>
        <strain evidence="2 3">W43</strain>
    </source>
</reference>
<dbReference type="KEGG" id="sedi:EBB79_00690"/>
<keyword evidence="3" id="KW-1185">Reference proteome</keyword>
<keyword evidence="1" id="KW-1133">Transmembrane helix</keyword>
<accession>A0A3T0MXR3</accession>
<dbReference type="EMBL" id="CP033219">
    <property type="protein sequence ID" value="AZV76553.1"/>
    <property type="molecule type" value="Genomic_DNA"/>
</dbReference>
<dbReference type="OrthoDB" id="7632202at2"/>
<gene>
    <name evidence="2" type="ORF">EBB79_00690</name>
</gene>
<evidence type="ECO:0000256" key="1">
    <source>
        <dbReference type="SAM" id="Phobius"/>
    </source>
</evidence>
<dbReference type="Proteomes" id="UP000283063">
    <property type="component" value="Chromosome"/>
</dbReference>
<protein>
    <submittedName>
        <fullName evidence="2">Uncharacterized protein</fullName>
    </submittedName>
</protein>
<sequence>MFAPLRLLFILLIVLTVVYVLVSLYSRAVRKSKLRRHWKQKGLTVDRDEYVQRGLKKYDGSIRRKLILLVYIIPLGAIGLLVYVMNFM</sequence>
<evidence type="ECO:0000313" key="2">
    <source>
        <dbReference type="EMBL" id="AZV76553.1"/>
    </source>
</evidence>
<proteinExistence type="predicted"/>
<dbReference type="RefSeq" id="WP_127746995.1">
    <property type="nucleotide sequence ID" value="NZ_CP033219.1"/>
</dbReference>
<dbReference type="AlphaFoldDB" id="A0A3T0MXR3"/>
<feature type="transmembrane region" description="Helical" evidence="1">
    <location>
        <begin position="6"/>
        <end position="26"/>
    </location>
</feature>
<keyword evidence="1" id="KW-0472">Membrane</keyword>
<keyword evidence="1" id="KW-0812">Transmembrane</keyword>
<name>A0A3T0MXR3_9RHOB</name>
<organism evidence="2 3">
    <name type="scientific">Parasedimentitalea marina</name>
    <dbReference type="NCBI Taxonomy" id="2483033"/>
    <lineage>
        <taxon>Bacteria</taxon>
        <taxon>Pseudomonadati</taxon>
        <taxon>Pseudomonadota</taxon>
        <taxon>Alphaproteobacteria</taxon>
        <taxon>Rhodobacterales</taxon>
        <taxon>Paracoccaceae</taxon>
        <taxon>Parasedimentitalea</taxon>
    </lineage>
</organism>